<dbReference type="PANTHER" id="PTHR43011:SF1">
    <property type="entry name" value="IRON-SULFUR CLUSTER ASSEMBLY 2 HOMOLOG, MITOCHONDRIAL"/>
    <property type="match status" value="1"/>
</dbReference>
<comment type="similarity">
    <text evidence="1">Belongs to the HesB/IscA family.</text>
</comment>
<dbReference type="EMBL" id="JARGDH010000021">
    <property type="protein sequence ID" value="KAL0265501.1"/>
    <property type="molecule type" value="Genomic_DNA"/>
</dbReference>
<dbReference type="AlphaFoldDB" id="A0AAW2H6Z0"/>
<dbReference type="InterPro" id="IPR035903">
    <property type="entry name" value="HesB-like_dom_sf"/>
</dbReference>
<dbReference type="GO" id="GO:0005506">
    <property type="term" value="F:iron ion binding"/>
    <property type="evidence" value="ECO:0007669"/>
    <property type="project" value="TreeGrafter"/>
</dbReference>
<reference evidence="3" key="1">
    <citation type="journal article" date="2024" name="Gigascience">
        <title>Chromosome-level genome of the poultry shaft louse Menopon gallinae provides insight into the host-switching and adaptive evolution of parasitic lice.</title>
        <authorList>
            <person name="Xu Y."/>
            <person name="Ma L."/>
            <person name="Liu S."/>
            <person name="Liang Y."/>
            <person name="Liu Q."/>
            <person name="He Z."/>
            <person name="Tian L."/>
            <person name="Duan Y."/>
            <person name="Cai W."/>
            <person name="Li H."/>
            <person name="Song F."/>
        </authorList>
    </citation>
    <scope>NUCLEOTIDE SEQUENCE</scope>
    <source>
        <strain evidence="3">Cailab_2023a</strain>
    </source>
</reference>
<dbReference type="InterPro" id="IPR016092">
    <property type="entry name" value="ATAP"/>
</dbReference>
<sequence length="112" mass="12524">MRITQSNLLLSIDATTRLKEILANKPSNTFLRVEVLPGGCQGFNIKFSLDSNIKSDDKIFKQDDVNLVCDETSLQIIDGSTIEYSSNLMGKYFWLNVKNAKNKCSCGSSFSF</sequence>
<gene>
    <name evidence="3" type="ORF">PYX00_010964</name>
</gene>
<dbReference type="GO" id="GO:0051539">
    <property type="term" value="F:4 iron, 4 sulfur cluster binding"/>
    <property type="evidence" value="ECO:0007669"/>
    <property type="project" value="TreeGrafter"/>
</dbReference>
<dbReference type="InterPro" id="IPR000361">
    <property type="entry name" value="ATAP_core_dom"/>
</dbReference>
<name>A0AAW2H6Z0_9NEOP</name>
<dbReference type="Pfam" id="PF01521">
    <property type="entry name" value="Fe-S_biosyn"/>
    <property type="match status" value="1"/>
</dbReference>
<comment type="caution">
    <text evidence="3">The sequence shown here is derived from an EMBL/GenBank/DDBJ whole genome shotgun (WGS) entry which is preliminary data.</text>
</comment>
<dbReference type="SUPFAM" id="SSF89360">
    <property type="entry name" value="HesB-like domain"/>
    <property type="match status" value="1"/>
</dbReference>
<dbReference type="NCBIfam" id="TIGR00049">
    <property type="entry name" value="iron-sulfur cluster assembly accessory protein"/>
    <property type="match status" value="1"/>
</dbReference>
<dbReference type="PANTHER" id="PTHR43011">
    <property type="entry name" value="IRON-SULFUR CLUSTER ASSEMBLY 2 HOMOLOG, MITOCHONDRIAL"/>
    <property type="match status" value="1"/>
</dbReference>
<evidence type="ECO:0000313" key="3">
    <source>
        <dbReference type="EMBL" id="KAL0265501.1"/>
    </source>
</evidence>
<organism evidence="3">
    <name type="scientific">Menopon gallinae</name>
    <name type="common">poultry shaft louse</name>
    <dbReference type="NCBI Taxonomy" id="328185"/>
    <lineage>
        <taxon>Eukaryota</taxon>
        <taxon>Metazoa</taxon>
        <taxon>Ecdysozoa</taxon>
        <taxon>Arthropoda</taxon>
        <taxon>Hexapoda</taxon>
        <taxon>Insecta</taxon>
        <taxon>Pterygota</taxon>
        <taxon>Neoptera</taxon>
        <taxon>Paraneoptera</taxon>
        <taxon>Psocodea</taxon>
        <taxon>Troctomorpha</taxon>
        <taxon>Phthiraptera</taxon>
        <taxon>Amblycera</taxon>
        <taxon>Menoponidae</taxon>
        <taxon>Menopon</taxon>
    </lineage>
</organism>
<evidence type="ECO:0000259" key="2">
    <source>
        <dbReference type="Pfam" id="PF01521"/>
    </source>
</evidence>
<feature type="domain" description="Core" evidence="2">
    <location>
        <begin position="10"/>
        <end position="107"/>
    </location>
</feature>
<evidence type="ECO:0000256" key="1">
    <source>
        <dbReference type="ARBA" id="ARBA00006718"/>
    </source>
</evidence>
<dbReference type="GO" id="GO:0005739">
    <property type="term" value="C:mitochondrion"/>
    <property type="evidence" value="ECO:0007669"/>
    <property type="project" value="TreeGrafter"/>
</dbReference>
<protein>
    <recommendedName>
        <fullName evidence="2">Core domain-containing protein</fullName>
    </recommendedName>
</protein>
<dbReference type="GO" id="GO:0016226">
    <property type="term" value="P:iron-sulfur cluster assembly"/>
    <property type="evidence" value="ECO:0007669"/>
    <property type="project" value="InterPro"/>
</dbReference>
<accession>A0AAW2H6Z0</accession>
<dbReference type="Gene3D" id="2.60.300.12">
    <property type="entry name" value="HesB-like domain"/>
    <property type="match status" value="1"/>
</dbReference>
<proteinExistence type="inferred from homology"/>
<dbReference type="GO" id="GO:0051537">
    <property type="term" value="F:2 iron, 2 sulfur cluster binding"/>
    <property type="evidence" value="ECO:0007669"/>
    <property type="project" value="TreeGrafter"/>
</dbReference>